<sequence>MNDEQLEKYYDVKRKYSGCILKDSQCPLKDNCNGLVRDKCKEYVPREYLWVIDAVIDDYHREEDESEFVRKVMMGEII</sequence>
<organism evidence="1 2">
    <name type="scientific">Bacteroides caccae</name>
    <dbReference type="NCBI Taxonomy" id="47678"/>
    <lineage>
        <taxon>Bacteria</taxon>
        <taxon>Pseudomonadati</taxon>
        <taxon>Bacteroidota</taxon>
        <taxon>Bacteroidia</taxon>
        <taxon>Bacteroidales</taxon>
        <taxon>Bacteroidaceae</taxon>
        <taxon>Bacteroides</taxon>
    </lineage>
</organism>
<evidence type="ECO:0000313" key="1">
    <source>
        <dbReference type="EMBL" id="RGY22916.1"/>
    </source>
</evidence>
<protein>
    <submittedName>
        <fullName evidence="1">Uncharacterized protein</fullName>
    </submittedName>
</protein>
<dbReference type="RefSeq" id="WP_122134800.1">
    <property type="nucleotide sequence ID" value="NZ_CP081920.1"/>
</dbReference>
<gene>
    <name evidence="1" type="ORF">DXA49_18270</name>
</gene>
<accession>A0A413MCP3</accession>
<comment type="caution">
    <text evidence="1">The sequence shown here is derived from an EMBL/GenBank/DDBJ whole genome shotgun (WGS) entry which is preliminary data.</text>
</comment>
<name>A0A413MCP3_9BACE</name>
<reference evidence="1 2" key="1">
    <citation type="submission" date="2018-08" db="EMBL/GenBank/DDBJ databases">
        <title>A genome reference for cultivated species of the human gut microbiota.</title>
        <authorList>
            <person name="Zou Y."/>
            <person name="Xue W."/>
            <person name="Luo G."/>
        </authorList>
    </citation>
    <scope>NUCLEOTIDE SEQUENCE [LARGE SCALE GENOMIC DNA]</scope>
    <source>
        <strain evidence="1 2">OF02-6LB</strain>
    </source>
</reference>
<dbReference type="EMBL" id="QSCS01000034">
    <property type="protein sequence ID" value="RGY22916.1"/>
    <property type="molecule type" value="Genomic_DNA"/>
</dbReference>
<evidence type="ECO:0000313" key="2">
    <source>
        <dbReference type="Proteomes" id="UP000284431"/>
    </source>
</evidence>
<dbReference type="AlphaFoldDB" id="A0A413MCP3"/>
<dbReference type="Proteomes" id="UP000284431">
    <property type="component" value="Unassembled WGS sequence"/>
</dbReference>
<proteinExistence type="predicted"/>